<keyword evidence="1" id="KW-0472">Membrane</keyword>
<dbReference type="RefSeq" id="WP_118141894.1">
    <property type="nucleotide sequence ID" value="NZ_QSAQ01000068.1"/>
</dbReference>
<comment type="caution">
    <text evidence="2">The sequence shown here is derived from an EMBL/GenBank/DDBJ whole genome shotgun (WGS) entry which is preliminary data.</text>
</comment>
<dbReference type="Proteomes" id="UP000286077">
    <property type="component" value="Unassembled WGS sequence"/>
</dbReference>
<organism evidence="2 3">
    <name type="scientific">Segatella copri</name>
    <dbReference type="NCBI Taxonomy" id="165179"/>
    <lineage>
        <taxon>Bacteria</taxon>
        <taxon>Pseudomonadati</taxon>
        <taxon>Bacteroidota</taxon>
        <taxon>Bacteroidia</taxon>
        <taxon>Bacteroidales</taxon>
        <taxon>Prevotellaceae</taxon>
        <taxon>Segatella</taxon>
    </lineage>
</organism>
<dbReference type="Gene3D" id="1.10.287.1490">
    <property type="match status" value="1"/>
</dbReference>
<dbReference type="AlphaFoldDB" id="A0AA93BFC5"/>
<sequence length="566" mass="63313">MSFLVWINDESWWLFTSIIILLAIVVYVWINKQADNNQLANKKRWIEFLPSLISTLGVLGTFGGITLGLALFDTDHLDVSIPKLLYGLRTAFLTSLAGMIGSMILSRKVSSLYDKEDKGVSDANQAAAVIARSVESMKNDNANALQEVRNEIKAQTANQNSFYADMNAFVKGINSYIVNQRGFLQELLNNSDIQKDTLITVSASLNKIANNEELPAIHSDLDKLLVAFGEQGEKVQNMDENLKILKTSISNTSDDVAELKKLNQDISGCLTGMADTLGEIATATEATSSTEDSILEKFDTFGKFIGDEVDDIERKMGETNTLLTNKFDEFSELLKKSNTEALVGVMKQLTTEFQKQMNGLIQRLVQENFEQLNKSVERLNAWQQENKNMIASLIQQYKDMETDFENSSTTLTKVSADTKALVGDGGKLQQLIAALNKVILENQSYIEVTKKLQETAELTKDNMVKFDDSTNKLNDWVRKQRNFVDGVQMLIAKLEEIEKIKDYGGEFWKETKSKMEEGVGIIRNGSKEIESQISGLDQHFYQRLSATLAQLDACIQAMVEAANKNK</sequence>
<feature type="transmembrane region" description="Helical" evidence="1">
    <location>
        <begin position="12"/>
        <end position="30"/>
    </location>
</feature>
<evidence type="ECO:0000313" key="2">
    <source>
        <dbReference type="EMBL" id="RGW62946.1"/>
    </source>
</evidence>
<evidence type="ECO:0000313" key="3">
    <source>
        <dbReference type="Proteomes" id="UP000286077"/>
    </source>
</evidence>
<evidence type="ECO:0008006" key="4">
    <source>
        <dbReference type="Google" id="ProtNLM"/>
    </source>
</evidence>
<keyword evidence="1" id="KW-0812">Transmembrane</keyword>
<protein>
    <recommendedName>
        <fullName evidence="4">MotA/TolQ/ExbB proton channel domain-containing protein</fullName>
    </recommendedName>
</protein>
<evidence type="ECO:0000256" key="1">
    <source>
        <dbReference type="SAM" id="Phobius"/>
    </source>
</evidence>
<dbReference type="EMBL" id="QSAQ01000068">
    <property type="protein sequence ID" value="RGW62946.1"/>
    <property type="molecule type" value="Genomic_DNA"/>
</dbReference>
<feature type="transmembrane region" description="Helical" evidence="1">
    <location>
        <begin position="51"/>
        <end position="72"/>
    </location>
</feature>
<accession>A0AA93BFC5</accession>
<feature type="transmembrane region" description="Helical" evidence="1">
    <location>
        <begin position="84"/>
        <end position="105"/>
    </location>
</feature>
<keyword evidence="1" id="KW-1133">Transmembrane helix</keyword>
<gene>
    <name evidence="2" type="ORF">DWV60_15710</name>
</gene>
<reference evidence="2 3" key="1">
    <citation type="submission" date="2018-08" db="EMBL/GenBank/DDBJ databases">
        <title>A genome reference for cultivated species of the human gut microbiota.</title>
        <authorList>
            <person name="Zou Y."/>
            <person name="Xue W."/>
            <person name="Luo G."/>
        </authorList>
    </citation>
    <scope>NUCLEOTIDE SEQUENCE [LARGE SCALE GENOMIC DNA]</scope>
    <source>
        <strain evidence="2 3">AF11-14</strain>
    </source>
</reference>
<proteinExistence type="predicted"/>
<name>A0AA93BFC5_9BACT</name>